<accession>A0A1U7IMB1</accession>
<proteinExistence type="predicted"/>
<dbReference type="AlphaFoldDB" id="A0A1U7IMB1"/>
<dbReference type="STRING" id="454136.NIES2119_10000"/>
<comment type="caution">
    <text evidence="4">The sequence shown here is derived from an EMBL/GenBank/DDBJ whole genome shotgun (WGS) entry which is preliminary data.</text>
</comment>
<dbReference type="Gene3D" id="1.25.40.10">
    <property type="entry name" value="Tetratricopeptide repeat domain"/>
    <property type="match status" value="2"/>
</dbReference>
<reference evidence="4 5" key="1">
    <citation type="submission" date="2016-11" db="EMBL/GenBank/DDBJ databases">
        <title>Draft Genome Sequences of Nine Cyanobacterial Strains from Diverse Habitats.</title>
        <authorList>
            <person name="Zhu T."/>
            <person name="Hou S."/>
            <person name="Lu X."/>
            <person name="Hess W.R."/>
        </authorList>
    </citation>
    <scope>NUCLEOTIDE SEQUENCE [LARGE SCALE GENOMIC DNA]</scope>
    <source>
        <strain evidence="4 5">IAM M-71</strain>
    </source>
</reference>
<evidence type="ECO:0000256" key="1">
    <source>
        <dbReference type="ARBA" id="ARBA00022737"/>
    </source>
</evidence>
<dbReference type="InterPro" id="IPR019734">
    <property type="entry name" value="TPR_rpt"/>
</dbReference>
<dbReference type="PANTHER" id="PTHR44858:SF1">
    <property type="entry name" value="UDP-N-ACETYLGLUCOSAMINE--PEPTIDE N-ACETYLGLUCOSAMINYLTRANSFERASE SPINDLY-RELATED"/>
    <property type="match status" value="1"/>
</dbReference>
<name>A0A1U7IMB1_9CYAN</name>
<keyword evidence="2 3" id="KW-0802">TPR repeat</keyword>
<dbReference type="SUPFAM" id="SSF48452">
    <property type="entry name" value="TPR-like"/>
    <property type="match status" value="1"/>
</dbReference>
<dbReference type="EMBL" id="MRCE01000008">
    <property type="protein sequence ID" value="OKH38360.1"/>
    <property type="molecule type" value="Genomic_DNA"/>
</dbReference>
<sequence>MGISELRNDRYGQAINSFSQAIHYNPQLSEAYFYRGVAHYLQKRYPEALANFNQALTMGIGDPLLSPSLMNRAATLVKLGNHRQAIEDLKLMRQVISKNLYDYADKAIAQIYLDLGDRKSAIATLEKLAAHYYREKQTNAYETTIDAIKRIRAGRNYGYHWGLHPNSYGYTSLCP</sequence>
<evidence type="ECO:0000313" key="5">
    <source>
        <dbReference type="Proteomes" id="UP000185860"/>
    </source>
</evidence>
<evidence type="ECO:0000256" key="3">
    <source>
        <dbReference type="PROSITE-ProRule" id="PRU00339"/>
    </source>
</evidence>
<dbReference type="Pfam" id="PF13432">
    <property type="entry name" value="TPR_16"/>
    <property type="match status" value="1"/>
</dbReference>
<feature type="repeat" description="TPR" evidence="3">
    <location>
        <begin position="29"/>
        <end position="62"/>
    </location>
</feature>
<dbReference type="Pfam" id="PF13181">
    <property type="entry name" value="TPR_8"/>
    <property type="match status" value="1"/>
</dbReference>
<dbReference type="InterPro" id="IPR050498">
    <property type="entry name" value="Ycf3"/>
</dbReference>
<evidence type="ECO:0000313" key="4">
    <source>
        <dbReference type="EMBL" id="OKH38360.1"/>
    </source>
</evidence>
<protein>
    <submittedName>
        <fullName evidence="4">Uncharacterized protein</fullName>
    </submittedName>
</protein>
<dbReference type="PANTHER" id="PTHR44858">
    <property type="entry name" value="TETRATRICOPEPTIDE REPEAT PROTEIN 6"/>
    <property type="match status" value="1"/>
</dbReference>
<evidence type="ECO:0000256" key="2">
    <source>
        <dbReference type="ARBA" id="ARBA00022803"/>
    </source>
</evidence>
<dbReference type="InterPro" id="IPR011990">
    <property type="entry name" value="TPR-like_helical_dom_sf"/>
</dbReference>
<dbReference type="Proteomes" id="UP000185860">
    <property type="component" value="Unassembled WGS sequence"/>
</dbReference>
<organism evidence="4 5">
    <name type="scientific">[Phormidium ambiguum] IAM M-71</name>
    <dbReference type="NCBI Taxonomy" id="454136"/>
    <lineage>
        <taxon>Bacteria</taxon>
        <taxon>Bacillati</taxon>
        <taxon>Cyanobacteriota</taxon>
        <taxon>Cyanophyceae</taxon>
        <taxon>Oscillatoriophycideae</taxon>
        <taxon>Aerosakkonematales</taxon>
        <taxon>Aerosakkonemataceae</taxon>
        <taxon>Floridanema</taxon>
    </lineage>
</organism>
<gene>
    <name evidence="4" type="ORF">NIES2119_10000</name>
</gene>
<dbReference type="PROSITE" id="PS50005">
    <property type="entry name" value="TPR"/>
    <property type="match status" value="1"/>
</dbReference>
<keyword evidence="1" id="KW-0677">Repeat</keyword>
<dbReference type="SMART" id="SM00028">
    <property type="entry name" value="TPR"/>
    <property type="match status" value="3"/>
</dbReference>